<gene>
    <name evidence="2" type="ORF">NCAST_01_00280</name>
</gene>
<dbReference type="GeneID" id="91519904"/>
<proteinExistence type="predicted"/>
<feature type="compositionally biased region" description="Basic and acidic residues" evidence="1">
    <location>
        <begin position="7"/>
        <end position="17"/>
    </location>
</feature>
<reference evidence="2 3" key="1">
    <citation type="journal article" date="2014" name="BMC Genomics">
        <title>Genome based analysis of type-I polyketide synthase and nonribosomal peptide synthetase gene clusters in seven strains of five representative Nocardia species.</title>
        <authorList>
            <person name="Komaki H."/>
            <person name="Ichikawa N."/>
            <person name="Hosoyama A."/>
            <person name="Takahashi-Nakaguchi A."/>
            <person name="Matsuzawa T."/>
            <person name="Suzuki K."/>
            <person name="Fujita N."/>
            <person name="Gonoi T."/>
        </authorList>
    </citation>
    <scope>NUCLEOTIDE SEQUENCE [LARGE SCALE GENOMIC DNA]</scope>
    <source>
        <strain evidence="2 3">NBRC 15531</strain>
    </source>
</reference>
<dbReference type="Proteomes" id="UP000017048">
    <property type="component" value="Unassembled WGS sequence"/>
</dbReference>
<evidence type="ECO:0000256" key="1">
    <source>
        <dbReference type="SAM" id="MobiDB-lite"/>
    </source>
</evidence>
<dbReference type="OrthoDB" id="4559956at2"/>
<evidence type="ECO:0000313" key="3">
    <source>
        <dbReference type="Proteomes" id="UP000017048"/>
    </source>
</evidence>
<protein>
    <submittedName>
        <fullName evidence="2">Uncharacterized protein</fullName>
    </submittedName>
</protein>
<dbReference type="RefSeq" id="WP_019046100.1">
    <property type="nucleotide sequence ID" value="NZ_BAFO02000001.1"/>
</dbReference>
<dbReference type="AlphaFoldDB" id="U5E4E5"/>
<evidence type="ECO:0000313" key="2">
    <source>
        <dbReference type="EMBL" id="GAD81460.1"/>
    </source>
</evidence>
<sequence length="53" mass="6054">MSEQYDGDPRAKWRELPPEPEAFIEETTVETRAADLGVPAVDLTEEFVRKYGL</sequence>
<dbReference type="eggNOG" id="ENOG5031EZS">
    <property type="taxonomic scope" value="Bacteria"/>
</dbReference>
<comment type="caution">
    <text evidence="2">The sequence shown here is derived from an EMBL/GenBank/DDBJ whole genome shotgun (WGS) entry which is preliminary data.</text>
</comment>
<feature type="region of interest" description="Disordered" evidence="1">
    <location>
        <begin position="1"/>
        <end position="20"/>
    </location>
</feature>
<organism evidence="2 3">
    <name type="scientific">Nocardia asteroides NBRC 15531</name>
    <dbReference type="NCBI Taxonomy" id="1110697"/>
    <lineage>
        <taxon>Bacteria</taxon>
        <taxon>Bacillati</taxon>
        <taxon>Actinomycetota</taxon>
        <taxon>Actinomycetes</taxon>
        <taxon>Mycobacteriales</taxon>
        <taxon>Nocardiaceae</taxon>
        <taxon>Nocardia</taxon>
    </lineage>
</organism>
<dbReference type="EMBL" id="BAFO02000001">
    <property type="protein sequence ID" value="GAD81460.1"/>
    <property type="molecule type" value="Genomic_DNA"/>
</dbReference>
<accession>U5E4E5</accession>
<keyword evidence="3" id="KW-1185">Reference proteome</keyword>
<name>U5E4E5_NOCAS</name>